<keyword evidence="3" id="KW-1185">Reference proteome</keyword>
<dbReference type="Proteomes" id="UP000264820">
    <property type="component" value="Unplaced"/>
</dbReference>
<evidence type="ECO:0000313" key="3">
    <source>
        <dbReference type="Proteomes" id="UP000264820"/>
    </source>
</evidence>
<evidence type="ECO:0000256" key="1">
    <source>
        <dbReference type="ARBA" id="ARBA00010568"/>
    </source>
</evidence>
<dbReference type="Ensembl" id="ENSHCOT00000001545.1">
    <property type="protein sequence ID" value="ENSHCOP00000022251.1"/>
    <property type="gene ID" value="ENSHCOG00000009790.1"/>
</dbReference>
<dbReference type="AlphaFoldDB" id="A0A3Q3DWD2"/>
<dbReference type="InterPro" id="IPR015034">
    <property type="entry name" value="Bles03"/>
</dbReference>
<comment type="similarity">
    <text evidence="1">Belongs to the UPF0696 family.</text>
</comment>
<dbReference type="InterPro" id="IPR023398">
    <property type="entry name" value="TIF_eIF4e-like"/>
</dbReference>
<proteinExistence type="inferred from homology"/>
<dbReference type="STRING" id="109280.ENSHCOP00000022251"/>
<accession>A0A3Q3DWD2</accession>
<dbReference type="SUPFAM" id="SSF55418">
    <property type="entry name" value="eIF4e-like"/>
    <property type="match status" value="1"/>
</dbReference>
<dbReference type="Pfam" id="PF08939">
    <property type="entry name" value="Bles03"/>
    <property type="match status" value="1"/>
</dbReference>
<sequence>MAAPSPPLFPAETYAAESLAADMDPWVVFDSRKKPRSEFDDWLESNRPSRVSRFGNKELGVGPVGWIAVLGPDHCSDGGDVDALQESWEKLVASGRAVNFENVKELALNHGVLSGKWLMHLDPGFKVDQAWECVARATVDGKICSVKVSPYDPVKGDRHVICVYNHNFTDEREVVQLDAHIRASGVKCPLAYKPDVYTYLGIYRNNRWKLCPTIYESKFNLECVPRRSRIVNKVTNLDVT</sequence>
<dbReference type="PANTHER" id="PTHR31977">
    <property type="entry name" value="UPF0696 PROTEIN C11ORF68"/>
    <property type="match status" value="1"/>
</dbReference>
<evidence type="ECO:0000313" key="2">
    <source>
        <dbReference type="Ensembl" id="ENSHCOP00000022251.1"/>
    </source>
</evidence>
<dbReference type="GeneTree" id="ENSGT00390000011640"/>
<protein>
    <submittedName>
        <fullName evidence="2">Chromosome 11 open reading frame 68</fullName>
    </submittedName>
</protein>
<name>A0A3Q3DWD2_HIPCM</name>
<reference evidence="2" key="1">
    <citation type="submission" date="2025-08" db="UniProtKB">
        <authorList>
            <consortium name="Ensembl"/>
        </authorList>
    </citation>
    <scope>IDENTIFICATION</scope>
</reference>
<reference evidence="2" key="2">
    <citation type="submission" date="2025-09" db="UniProtKB">
        <authorList>
            <consortium name="Ensembl"/>
        </authorList>
    </citation>
    <scope>IDENTIFICATION</scope>
</reference>
<dbReference type="Gene3D" id="3.30.760.10">
    <property type="entry name" value="RNA Cap, Translation Initiation Factor Eif4e"/>
    <property type="match status" value="1"/>
</dbReference>
<dbReference type="PANTHER" id="PTHR31977:SF1">
    <property type="entry name" value="UPF0696 PROTEIN C11ORF68"/>
    <property type="match status" value="1"/>
</dbReference>
<dbReference type="OMA" id="WIAIYGP"/>
<organism evidence="2 3">
    <name type="scientific">Hippocampus comes</name>
    <name type="common">Tiger tail seahorse</name>
    <dbReference type="NCBI Taxonomy" id="109280"/>
    <lineage>
        <taxon>Eukaryota</taxon>
        <taxon>Metazoa</taxon>
        <taxon>Chordata</taxon>
        <taxon>Craniata</taxon>
        <taxon>Vertebrata</taxon>
        <taxon>Euteleostomi</taxon>
        <taxon>Actinopterygii</taxon>
        <taxon>Neopterygii</taxon>
        <taxon>Teleostei</taxon>
        <taxon>Neoteleostei</taxon>
        <taxon>Acanthomorphata</taxon>
        <taxon>Syngnathiaria</taxon>
        <taxon>Syngnathiformes</taxon>
        <taxon>Syngnathoidei</taxon>
        <taxon>Syngnathidae</taxon>
        <taxon>Hippocampus</taxon>
    </lineage>
</organism>